<dbReference type="AlphaFoldDB" id="A0ABD0K8S5"/>
<dbReference type="EMBL" id="JACVVK020000225">
    <property type="protein sequence ID" value="KAK7483519.1"/>
    <property type="molecule type" value="Genomic_DNA"/>
</dbReference>
<dbReference type="Proteomes" id="UP001519460">
    <property type="component" value="Unassembled WGS sequence"/>
</dbReference>
<gene>
    <name evidence="1" type="ORF">BaRGS_00025193</name>
</gene>
<evidence type="ECO:0000313" key="2">
    <source>
        <dbReference type="Proteomes" id="UP001519460"/>
    </source>
</evidence>
<organism evidence="1 2">
    <name type="scientific">Batillaria attramentaria</name>
    <dbReference type="NCBI Taxonomy" id="370345"/>
    <lineage>
        <taxon>Eukaryota</taxon>
        <taxon>Metazoa</taxon>
        <taxon>Spiralia</taxon>
        <taxon>Lophotrochozoa</taxon>
        <taxon>Mollusca</taxon>
        <taxon>Gastropoda</taxon>
        <taxon>Caenogastropoda</taxon>
        <taxon>Sorbeoconcha</taxon>
        <taxon>Cerithioidea</taxon>
        <taxon>Batillariidae</taxon>
        <taxon>Batillaria</taxon>
    </lineage>
</organism>
<sequence length="123" mass="14222">MKKNLHKNGLLTLSVIILQQDMVAMNLRRVTQSEMLTEIRSGRNVIRVGATTRPIEQRMREYENENPSIYNSSRTVLYAETENVMRAEDQLLRVCREMGQCPENDQEASNMPEGVKGFVYMII</sequence>
<proteinExistence type="predicted"/>
<evidence type="ECO:0000313" key="1">
    <source>
        <dbReference type="EMBL" id="KAK7483519.1"/>
    </source>
</evidence>
<comment type="caution">
    <text evidence="1">The sequence shown here is derived from an EMBL/GenBank/DDBJ whole genome shotgun (WGS) entry which is preliminary data.</text>
</comment>
<name>A0ABD0K8S5_9CAEN</name>
<reference evidence="1 2" key="1">
    <citation type="journal article" date="2023" name="Sci. Data">
        <title>Genome assembly of the Korean intertidal mud-creeper Batillaria attramentaria.</title>
        <authorList>
            <person name="Patra A.K."/>
            <person name="Ho P.T."/>
            <person name="Jun S."/>
            <person name="Lee S.J."/>
            <person name="Kim Y."/>
            <person name="Won Y.J."/>
        </authorList>
    </citation>
    <scope>NUCLEOTIDE SEQUENCE [LARGE SCALE GENOMIC DNA]</scope>
    <source>
        <strain evidence="1">Wonlab-2016</strain>
    </source>
</reference>
<protein>
    <submittedName>
        <fullName evidence="1">Uncharacterized protein</fullName>
    </submittedName>
</protein>
<keyword evidence="2" id="KW-1185">Reference proteome</keyword>
<accession>A0ABD0K8S5</accession>